<dbReference type="CDD" id="cd02947">
    <property type="entry name" value="TRX_family"/>
    <property type="match status" value="1"/>
</dbReference>
<dbReference type="EMBL" id="LRPC01000001">
    <property type="protein sequence ID" value="KYG77369.1"/>
    <property type="molecule type" value="Genomic_DNA"/>
</dbReference>
<proteinExistence type="predicted"/>
<dbReference type="Gene3D" id="3.40.30.10">
    <property type="entry name" value="Glutaredoxin"/>
    <property type="match status" value="1"/>
</dbReference>
<protein>
    <recommendedName>
        <fullName evidence="3">Thioredoxin domain-containing protein</fullName>
    </recommendedName>
</protein>
<evidence type="ECO:0000313" key="1">
    <source>
        <dbReference type="EMBL" id="KYG77369.1"/>
    </source>
</evidence>
<dbReference type="Proteomes" id="UP000075606">
    <property type="component" value="Unassembled WGS sequence"/>
</dbReference>
<gene>
    <name evidence="1" type="ORF">AWW68_00960</name>
</gene>
<dbReference type="AlphaFoldDB" id="A0A150XF46"/>
<keyword evidence="2" id="KW-1185">Reference proteome</keyword>
<dbReference type="RefSeq" id="WP_068215632.1">
    <property type="nucleotide sequence ID" value="NZ_CP139724.1"/>
</dbReference>
<dbReference type="OrthoDB" id="6398367at2"/>
<dbReference type="SUPFAM" id="SSF52833">
    <property type="entry name" value="Thioredoxin-like"/>
    <property type="match status" value="1"/>
</dbReference>
<dbReference type="STRING" id="333140.AWW68_00960"/>
<organism evidence="1 2">
    <name type="scientific">Roseivirga spongicola</name>
    <dbReference type="NCBI Taxonomy" id="333140"/>
    <lineage>
        <taxon>Bacteria</taxon>
        <taxon>Pseudomonadati</taxon>
        <taxon>Bacteroidota</taxon>
        <taxon>Cytophagia</taxon>
        <taxon>Cytophagales</taxon>
        <taxon>Roseivirgaceae</taxon>
        <taxon>Roseivirga</taxon>
    </lineage>
</organism>
<dbReference type="InterPro" id="IPR036249">
    <property type="entry name" value="Thioredoxin-like_sf"/>
</dbReference>
<evidence type="ECO:0000313" key="2">
    <source>
        <dbReference type="Proteomes" id="UP000075606"/>
    </source>
</evidence>
<name>A0A150XF46_9BACT</name>
<evidence type="ECO:0008006" key="3">
    <source>
        <dbReference type="Google" id="ProtNLM"/>
    </source>
</evidence>
<comment type="caution">
    <text evidence="1">The sequence shown here is derived from an EMBL/GenBank/DDBJ whole genome shotgun (WGS) entry which is preliminary data.</text>
</comment>
<reference evidence="1 2" key="1">
    <citation type="submission" date="2016-01" db="EMBL/GenBank/DDBJ databases">
        <title>Genome sequencing of Roseivirga spongicola UST030701-084.</title>
        <authorList>
            <person name="Selvaratnam C."/>
            <person name="Thevarajoo S."/>
            <person name="Goh K.M."/>
            <person name="Ee R."/>
            <person name="Chan K.-G."/>
            <person name="Chong C.S."/>
        </authorList>
    </citation>
    <scope>NUCLEOTIDE SEQUENCE [LARGE SCALE GENOMIC DNA]</scope>
    <source>
        <strain evidence="1 2">UST030701-084</strain>
    </source>
</reference>
<sequence>MINWYISLVEKVFMEMYKVIAALIIILWIFPLMTSAQERKYNVETESVSEYVEKILNGPITKEGLQQMPYKIWFNTNYKTYLVDTETLKNIKKRNLKGVTIKAFMGTWCHDSNREIPRLMRVCEELGIYENLELYGVDVNKTSQLEEEKGWDVRKTPTIIFLRDGEEIARILEEPEISFEHSMELIFNQ</sequence>
<accession>A0A150XF46</accession>